<evidence type="ECO:0008006" key="3">
    <source>
        <dbReference type="Google" id="ProtNLM"/>
    </source>
</evidence>
<dbReference type="STRING" id="1330018.A0A167MU56"/>
<organism evidence="1 2">
    <name type="scientific">Calocera viscosa (strain TUFC12733)</name>
    <dbReference type="NCBI Taxonomy" id="1330018"/>
    <lineage>
        <taxon>Eukaryota</taxon>
        <taxon>Fungi</taxon>
        <taxon>Dikarya</taxon>
        <taxon>Basidiomycota</taxon>
        <taxon>Agaricomycotina</taxon>
        <taxon>Dacrymycetes</taxon>
        <taxon>Dacrymycetales</taxon>
        <taxon>Dacrymycetaceae</taxon>
        <taxon>Calocera</taxon>
    </lineage>
</organism>
<feature type="non-terminal residue" evidence="1">
    <location>
        <position position="1"/>
    </location>
</feature>
<dbReference type="AlphaFoldDB" id="A0A167MU56"/>
<gene>
    <name evidence="1" type="ORF">CALVIDRAFT_458232</name>
</gene>
<accession>A0A167MU56</accession>
<reference evidence="1 2" key="1">
    <citation type="journal article" date="2016" name="Mol. Biol. Evol.">
        <title>Comparative Genomics of Early-Diverging Mushroom-Forming Fungi Provides Insights into the Origins of Lignocellulose Decay Capabilities.</title>
        <authorList>
            <person name="Nagy L.G."/>
            <person name="Riley R."/>
            <person name="Tritt A."/>
            <person name="Adam C."/>
            <person name="Daum C."/>
            <person name="Floudas D."/>
            <person name="Sun H."/>
            <person name="Yadav J.S."/>
            <person name="Pangilinan J."/>
            <person name="Larsson K.H."/>
            <person name="Matsuura K."/>
            <person name="Barry K."/>
            <person name="Labutti K."/>
            <person name="Kuo R."/>
            <person name="Ohm R.A."/>
            <person name="Bhattacharya S.S."/>
            <person name="Shirouzu T."/>
            <person name="Yoshinaga Y."/>
            <person name="Martin F.M."/>
            <person name="Grigoriev I.V."/>
            <person name="Hibbett D.S."/>
        </authorList>
    </citation>
    <scope>NUCLEOTIDE SEQUENCE [LARGE SCALE GENOMIC DNA]</scope>
    <source>
        <strain evidence="1 2">TUFC12733</strain>
    </source>
</reference>
<evidence type="ECO:0000313" key="2">
    <source>
        <dbReference type="Proteomes" id="UP000076738"/>
    </source>
</evidence>
<proteinExistence type="predicted"/>
<protein>
    <recommendedName>
        <fullName evidence="3">DDE-1 domain-containing protein</fullName>
    </recommendedName>
</protein>
<dbReference type="OrthoDB" id="3341102at2759"/>
<dbReference type="EMBL" id="KV417281">
    <property type="protein sequence ID" value="KZO97063.1"/>
    <property type="molecule type" value="Genomic_DNA"/>
</dbReference>
<name>A0A167MU56_CALVF</name>
<dbReference type="Proteomes" id="UP000076738">
    <property type="component" value="Unassembled WGS sequence"/>
</dbReference>
<keyword evidence="2" id="KW-1185">Reference proteome</keyword>
<evidence type="ECO:0000313" key="1">
    <source>
        <dbReference type="EMBL" id="KZO97063.1"/>
    </source>
</evidence>
<feature type="non-terminal residue" evidence="1">
    <location>
        <position position="117"/>
    </location>
</feature>
<sequence>FAVSLDFVCRFLSQQLNWSIRHATKAAQKLPEDFRHQCYQLCLCTASLIQHYAIPADCIVNSDQMQLQLQYGGSVTYAERNSKQVPVVGKEEKCACTVFTGLSMAGQLLSFQSIWEG</sequence>